<accession>A0A1D8ESJ8</accession>
<protein>
    <submittedName>
        <fullName evidence="1">Uncharacterized protein</fullName>
    </submittedName>
</protein>
<name>A0A1D8ESJ8_9CAUD</name>
<dbReference type="EMBL" id="KX621004">
    <property type="protein sequence ID" value="AOT24031.1"/>
    <property type="molecule type" value="Genomic_DNA"/>
</dbReference>
<dbReference type="Proteomes" id="UP000225663">
    <property type="component" value="Segment"/>
</dbReference>
<gene>
    <name evidence="1" type="ORF">SEA_SUPPI_3</name>
</gene>
<proteinExistence type="predicted"/>
<organism evidence="1 2">
    <name type="scientific">Arthrobacter phage Suppi</name>
    <dbReference type="NCBI Taxonomy" id="1897553"/>
    <lineage>
        <taxon>Viruses</taxon>
        <taxon>Duplodnaviria</taxon>
        <taxon>Heunggongvirae</taxon>
        <taxon>Uroviricota</taxon>
        <taxon>Caudoviricetes</taxon>
        <taxon>Korravirus</taxon>
        <taxon>Korravirus wayne</taxon>
    </lineage>
</organism>
<sequence>MSDEQLDNHLNEVLNEKERRERIRNIPSQVAMLASQFREGGGNQTELVAAVGG</sequence>
<evidence type="ECO:0000313" key="2">
    <source>
        <dbReference type="Proteomes" id="UP000225663"/>
    </source>
</evidence>
<reference evidence="2" key="1">
    <citation type="submission" date="2016-07" db="EMBL/GenBank/DDBJ databases">
        <authorList>
            <person name="Florea S."/>
            <person name="Webb J.S."/>
            <person name="Jaromczyk J."/>
            <person name="Schardl C.L."/>
        </authorList>
    </citation>
    <scope>NUCLEOTIDE SEQUENCE [LARGE SCALE GENOMIC DNA]</scope>
</reference>
<evidence type="ECO:0000313" key="1">
    <source>
        <dbReference type="EMBL" id="AOT24031.1"/>
    </source>
</evidence>